<evidence type="ECO:0000256" key="3">
    <source>
        <dbReference type="ARBA" id="ARBA00023239"/>
    </source>
</evidence>
<proteinExistence type="inferred from homology"/>
<comment type="caution">
    <text evidence="5">The sequence shown here is derived from an EMBL/GenBank/DDBJ whole genome shotgun (WGS) entry which is preliminary data.</text>
</comment>
<evidence type="ECO:0000313" key="6">
    <source>
        <dbReference type="Proteomes" id="UP000295301"/>
    </source>
</evidence>
<dbReference type="EMBL" id="SMUV01000051">
    <property type="protein sequence ID" value="TDK50989.1"/>
    <property type="molecule type" value="Genomic_DNA"/>
</dbReference>
<dbReference type="PANTHER" id="PTHR30502">
    <property type="entry name" value="2-KETO-3-DEOXY-L-RHAMNONATE ALDOLASE"/>
    <property type="match status" value="1"/>
</dbReference>
<accession>A0A4R5VFC6</accession>
<dbReference type="PANTHER" id="PTHR30502:SF0">
    <property type="entry name" value="PHOSPHOENOLPYRUVATE CARBOXYLASE FAMILY PROTEIN"/>
    <property type="match status" value="1"/>
</dbReference>
<dbReference type="AlphaFoldDB" id="A0A4R5VFC6"/>
<dbReference type="InterPro" id="IPR015813">
    <property type="entry name" value="Pyrv/PenolPyrv_kinase-like_dom"/>
</dbReference>
<reference evidence="5 6" key="1">
    <citation type="submission" date="2019-03" db="EMBL/GenBank/DDBJ databases">
        <title>Ruegeria lutea sp. nov., a novel strain, isolated from marine sediment, the Masan Bay, South Korea.</title>
        <authorList>
            <person name="Kim J."/>
            <person name="Kim D.-Y."/>
            <person name="Lee S.-S."/>
        </authorList>
    </citation>
    <scope>NUCLEOTIDE SEQUENCE [LARGE SCALE GENOMIC DNA]</scope>
    <source>
        <strain evidence="5 6">318-1</strain>
    </source>
</reference>
<keyword evidence="6" id="KW-1185">Reference proteome</keyword>
<dbReference type="Pfam" id="PF03328">
    <property type="entry name" value="HpcH_HpaI"/>
    <property type="match status" value="1"/>
</dbReference>
<evidence type="ECO:0000256" key="1">
    <source>
        <dbReference type="ARBA" id="ARBA00005568"/>
    </source>
</evidence>
<gene>
    <name evidence="5" type="ORF">E1832_04670</name>
</gene>
<dbReference type="GO" id="GO:0046872">
    <property type="term" value="F:metal ion binding"/>
    <property type="evidence" value="ECO:0007669"/>
    <property type="project" value="UniProtKB-KW"/>
</dbReference>
<dbReference type="GO" id="GO:0016832">
    <property type="term" value="F:aldehyde-lyase activity"/>
    <property type="evidence" value="ECO:0007669"/>
    <property type="project" value="TreeGrafter"/>
</dbReference>
<comment type="similarity">
    <text evidence="1">Belongs to the HpcH/HpaI aldolase family.</text>
</comment>
<dbReference type="Gene3D" id="3.20.20.60">
    <property type="entry name" value="Phosphoenolpyruvate-binding domains"/>
    <property type="match status" value="1"/>
</dbReference>
<dbReference type="GO" id="GO:0005737">
    <property type="term" value="C:cytoplasm"/>
    <property type="evidence" value="ECO:0007669"/>
    <property type="project" value="TreeGrafter"/>
</dbReference>
<keyword evidence="3" id="KW-0456">Lyase</keyword>
<evidence type="ECO:0000256" key="2">
    <source>
        <dbReference type="ARBA" id="ARBA00022723"/>
    </source>
</evidence>
<dbReference type="Proteomes" id="UP000295301">
    <property type="component" value="Unassembled WGS sequence"/>
</dbReference>
<dbReference type="InterPro" id="IPR040442">
    <property type="entry name" value="Pyrv_kinase-like_dom_sf"/>
</dbReference>
<organism evidence="5 6">
    <name type="scientific">Antarcticimicrobium luteum</name>
    <dbReference type="NCBI Taxonomy" id="2547397"/>
    <lineage>
        <taxon>Bacteria</taxon>
        <taxon>Pseudomonadati</taxon>
        <taxon>Pseudomonadota</taxon>
        <taxon>Alphaproteobacteria</taxon>
        <taxon>Rhodobacterales</taxon>
        <taxon>Paracoccaceae</taxon>
        <taxon>Antarcticimicrobium</taxon>
    </lineage>
</organism>
<feature type="domain" description="HpcH/HpaI aldolase/citrate lyase" evidence="4">
    <location>
        <begin position="20"/>
        <end position="239"/>
    </location>
</feature>
<evidence type="ECO:0000313" key="5">
    <source>
        <dbReference type="EMBL" id="TDK50989.1"/>
    </source>
</evidence>
<sequence>MTALRKNHFKAALKAGTLQRGLWCTINDTLVAEMCAQLGFDWMLFDTEHSALDPLTVLPLLQAVAPYGSSPIVRPGELAPAEIKKLLDLGAQNILVPMINTPEDAALAVASVEYPPVGIRGVSGLTRATAFGDISGYHKGAREEIAILVQIETLEALDNLEAIAAVPGIDGIFVGPADLAAAMGLAGEPSHPDVQSAVLTTIKRIVKTGIPAGFLSADEAFADAVTDTGATFVSRDIDMAALKRGLKQRLNN</sequence>
<name>A0A4R5VFC6_9RHOB</name>
<keyword evidence="2" id="KW-0479">Metal-binding</keyword>
<dbReference type="RefSeq" id="WP_133358574.1">
    <property type="nucleotide sequence ID" value="NZ_SMUV01000051.1"/>
</dbReference>
<dbReference type="InterPro" id="IPR005000">
    <property type="entry name" value="Aldolase/citrate-lyase_domain"/>
</dbReference>
<protein>
    <submittedName>
        <fullName evidence="5">4-hydroxy-2-oxo-heptane-1,7-dioate aldolase</fullName>
    </submittedName>
</protein>
<dbReference type="OrthoDB" id="9802624at2"/>
<dbReference type="SUPFAM" id="SSF51621">
    <property type="entry name" value="Phosphoenolpyruvate/pyruvate domain"/>
    <property type="match status" value="1"/>
</dbReference>
<dbReference type="InterPro" id="IPR050251">
    <property type="entry name" value="HpcH-HpaI_aldolase"/>
</dbReference>
<evidence type="ECO:0000259" key="4">
    <source>
        <dbReference type="Pfam" id="PF03328"/>
    </source>
</evidence>